<evidence type="ECO:0000313" key="2">
    <source>
        <dbReference type="Proteomes" id="UP001596388"/>
    </source>
</evidence>
<dbReference type="RefSeq" id="WP_276238796.1">
    <property type="nucleotide sequence ID" value="NZ_CP119989.1"/>
</dbReference>
<dbReference type="InterPro" id="IPR055944">
    <property type="entry name" value="DUF7522"/>
</dbReference>
<dbReference type="GeneID" id="79269365"/>
<organism evidence="1 2">
    <name type="scientific">Halobaculum marinum</name>
    <dbReference type="NCBI Taxonomy" id="3031996"/>
    <lineage>
        <taxon>Archaea</taxon>
        <taxon>Methanobacteriati</taxon>
        <taxon>Methanobacteriota</taxon>
        <taxon>Stenosarchaea group</taxon>
        <taxon>Halobacteria</taxon>
        <taxon>Halobacteriales</taxon>
        <taxon>Haloferacaceae</taxon>
        <taxon>Halobaculum</taxon>
    </lineage>
</organism>
<keyword evidence="2" id="KW-1185">Reference proteome</keyword>
<protein>
    <submittedName>
        <fullName evidence="1">Uncharacterized protein</fullName>
    </submittedName>
</protein>
<reference evidence="1 2" key="1">
    <citation type="journal article" date="2019" name="Int. J. Syst. Evol. Microbiol.">
        <title>The Global Catalogue of Microorganisms (GCM) 10K type strain sequencing project: providing services to taxonomists for standard genome sequencing and annotation.</title>
        <authorList>
            <consortium name="The Broad Institute Genomics Platform"/>
            <consortium name="The Broad Institute Genome Sequencing Center for Infectious Disease"/>
            <person name="Wu L."/>
            <person name="Ma J."/>
        </authorList>
    </citation>
    <scope>NUCLEOTIDE SEQUENCE [LARGE SCALE GENOMIC DNA]</scope>
    <source>
        <strain evidence="1 2">DT55</strain>
    </source>
</reference>
<evidence type="ECO:0000313" key="1">
    <source>
        <dbReference type="EMBL" id="MFC7096743.1"/>
    </source>
</evidence>
<gene>
    <name evidence="1" type="ORF">ACFQKD_05440</name>
</gene>
<proteinExistence type="predicted"/>
<comment type="caution">
    <text evidence="1">The sequence shown here is derived from an EMBL/GenBank/DDBJ whole genome shotgun (WGS) entry which is preliminary data.</text>
</comment>
<dbReference type="EMBL" id="JBHTAG010000002">
    <property type="protein sequence ID" value="MFC7096743.1"/>
    <property type="molecule type" value="Genomic_DNA"/>
</dbReference>
<name>A0ABD5WW58_9EURY</name>
<dbReference type="Pfam" id="PF24366">
    <property type="entry name" value="DUF7522"/>
    <property type="match status" value="1"/>
</dbReference>
<dbReference type="Proteomes" id="UP001596388">
    <property type="component" value="Unassembled WGS sequence"/>
</dbReference>
<dbReference type="AlphaFoldDB" id="A0ABD5WW58"/>
<sequence length="120" mass="13214">MDDALVTDLRREVGDALRAVGTYDGDDYHVRYLRDDVAPALDDDDLDAIRQGAVFDSLERDYYERLFSTAGDFEATVRRFEDALVVEVPTGHGGGVLASVDRHHDGSVSAVIERCRAVAV</sequence>
<accession>A0ABD5WW58</accession>